<dbReference type="AlphaFoldDB" id="V1HL73"/>
<protein>
    <submittedName>
        <fullName evidence="1">Tail fiber assembly protein</fullName>
    </submittedName>
</protein>
<dbReference type="InterPro" id="IPR003458">
    <property type="entry name" value="Phage_T4_Gp38_tail_assem"/>
</dbReference>
<dbReference type="STRING" id="1173950.SEI61121_14166"/>
<dbReference type="Proteomes" id="UP000017304">
    <property type="component" value="Unassembled WGS sequence"/>
</dbReference>
<comment type="caution">
    <text evidence="1">The sequence shown here is derived from an EMBL/GenBank/DDBJ whole genome shotgun (WGS) entry which is preliminary data.</text>
</comment>
<evidence type="ECO:0000313" key="1">
    <source>
        <dbReference type="EMBL" id="ESE83544.1"/>
    </source>
</evidence>
<name>V1HL73_SALER</name>
<dbReference type="PATRIC" id="fig|1173950.3.peg.2957"/>
<dbReference type="EMBL" id="AOXI01000033">
    <property type="protein sequence ID" value="ESE83544.1"/>
    <property type="molecule type" value="Genomic_DNA"/>
</dbReference>
<dbReference type="Pfam" id="PF02413">
    <property type="entry name" value="Caudo_TAP"/>
    <property type="match status" value="1"/>
</dbReference>
<evidence type="ECO:0000313" key="2">
    <source>
        <dbReference type="Proteomes" id="UP000017304"/>
    </source>
</evidence>
<accession>V1HL73</accession>
<organism evidence="1 2">
    <name type="scientific">Salmonella enterica subsp. indica serovar 6,14,25:z10:1,(2),7 str. 1121</name>
    <dbReference type="NCBI Taxonomy" id="1173950"/>
    <lineage>
        <taxon>Bacteria</taxon>
        <taxon>Pseudomonadati</taxon>
        <taxon>Pseudomonadota</taxon>
        <taxon>Gammaproteobacteria</taxon>
        <taxon>Enterobacterales</taxon>
        <taxon>Enterobacteriaceae</taxon>
        <taxon>Salmonella</taxon>
    </lineage>
</organism>
<reference evidence="1 2" key="1">
    <citation type="journal article" date="2013" name="Genome Biol. Evol.">
        <title>Phylogenetic diversity of the enteric pathogen Salmonella enterica subsp. enterica inferred from genome-wide reference-free SNP characters.</title>
        <authorList>
            <person name="Timme R.E."/>
            <person name="Pettengill J.B."/>
            <person name="Allard M.W."/>
            <person name="Strain E."/>
            <person name="Barrangou R."/>
            <person name="Wehnes C."/>
            <person name="Van Kessel J.S."/>
            <person name="Karns J.S."/>
            <person name="Musser S.M."/>
            <person name="Brown E.W."/>
        </authorList>
    </citation>
    <scope>NUCLEOTIDE SEQUENCE [LARGE SCALE GENOMIC DNA]</scope>
    <source>
        <strain evidence="1 2">1121</strain>
    </source>
</reference>
<gene>
    <name evidence="1" type="ORF">SEI61121_14166</name>
</gene>
<proteinExistence type="predicted"/>
<sequence>MELKNVNRYIPDAPDYDSNFLYFRSEDGQDFYESLSKFTKKYKLCIDSDNIIRSVSEDVSRLYPAGFSVVEVNKLPAGFNIYGDWKYSSGAVVTVPVDYQAKAETTRQKLLNDANNIIKDWRTELTLGIISDENKATLILWMNYINVLKSLDLTGVSDEATFTAIRWPALPQE</sequence>